<keyword evidence="3" id="KW-1185">Reference proteome</keyword>
<accession>A0A9Q1AUR1</accession>
<comment type="caution">
    <text evidence="2">The sequence shown here is derived from an EMBL/GenBank/DDBJ whole genome shotgun (WGS) entry which is preliminary data.</text>
</comment>
<evidence type="ECO:0000313" key="3">
    <source>
        <dbReference type="Proteomes" id="UP001142489"/>
    </source>
</evidence>
<dbReference type="OrthoDB" id="8949486at2759"/>
<keyword evidence="1" id="KW-0175">Coiled coil</keyword>
<sequence>MLGGGGGRWRQHVRAELRRRERRARGLRDLLEHHEKLRGAWEAEQMARAEELLARAAAAGGGGGGGGASRLPSVELAALHVHLEREVAELRRERDQLRQQVVLVSDVLRETEAENQEQRARMGRFAQEAAVLAHQYEEAQSKVWILSQEAKGLRTELEEAQRLLQEVQRKRQELEARWLQEKALEAKRLNWANEREEKSQKKVMRLRAELERMQEAAGLAQGSKITDCREMRVPLLVCL</sequence>
<dbReference type="EMBL" id="JAPFRF010000012">
    <property type="protein sequence ID" value="KAJ7313335.1"/>
    <property type="molecule type" value="Genomic_DNA"/>
</dbReference>
<name>A0A9Q1AUR1_9SAUR</name>
<dbReference type="AlphaFoldDB" id="A0A9Q1AUR1"/>
<proteinExistence type="predicted"/>
<dbReference type="Proteomes" id="UP001142489">
    <property type="component" value="Unassembled WGS sequence"/>
</dbReference>
<reference evidence="2" key="1">
    <citation type="journal article" date="2023" name="DNA Res.">
        <title>Chromosome-level genome assembly of Phrynocephalus forsythii using third-generation DNA sequencing and Hi-C analysis.</title>
        <authorList>
            <person name="Qi Y."/>
            <person name="Zhao W."/>
            <person name="Zhao Y."/>
            <person name="Niu C."/>
            <person name="Cao S."/>
            <person name="Zhang Y."/>
        </authorList>
    </citation>
    <scope>NUCLEOTIDE SEQUENCE</scope>
    <source>
        <tissue evidence="2">Muscle</tissue>
    </source>
</reference>
<gene>
    <name evidence="2" type="ORF">JRQ81_004627</name>
</gene>
<feature type="coiled-coil region" evidence="1">
    <location>
        <begin position="73"/>
        <end position="216"/>
    </location>
</feature>
<protein>
    <submittedName>
        <fullName evidence="2">Uncharacterized protein</fullName>
    </submittedName>
</protein>
<organism evidence="2 3">
    <name type="scientific">Phrynocephalus forsythii</name>
    <dbReference type="NCBI Taxonomy" id="171643"/>
    <lineage>
        <taxon>Eukaryota</taxon>
        <taxon>Metazoa</taxon>
        <taxon>Chordata</taxon>
        <taxon>Craniata</taxon>
        <taxon>Vertebrata</taxon>
        <taxon>Euteleostomi</taxon>
        <taxon>Lepidosauria</taxon>
        <taxon>Squamata</taxon>
        <taxon>Bifurcata</taxon>
        <taxon>Unidentata</taxon>
        <taxon>Episquamata</taxon>
        <taxon>Toxicofera</taxon>
        <taxon>Iguania</taxon>
        <taxon>Acrodonta</taxon>
        <taxon>Agamidae</taxon>
        <taxon>Agaminae</taxon>
        <taxon>Phrynocephalus</taxon>
    </lineage>
</organism>
<evidence type="ECO:0000256" key="1">
    <source>
        <dbReference type="SAM" id="Coils"/>
    </source>
</evidence>
<evidence type="ECO:0000313" key="2">
    <source>
        <dbReference type="EMBL" id="KAJ7313335.1"/>
    </source>
</evidence>